<dbReference type="InterPro" id="IPR000169">
    <property type="entry name" value="Pept_cys_AS"/>
</dbReference>
<dbReference type="Gene3D" id="3.90.70.10">
    <property type="entry name" value="Cysteine proteinases"/>
    <property type="match status" value="4"/>
</dbReference>
<reference evidence="10 11" key="1">
    <citation type="journal article" date="2019" name="Nat. Plants">
        <title>Stout camphor tree genome fills gaps in understanding of flowering plant genome evolution.</title>
        <authorList>
            <person name="Chaw S.M."/>
            <person name="Liu Y.C."/>
            <person name="Wu Y.W."/>
            <person name="Wang H.Y."/>
            <person name="Lin C.I."/>
            <person name="Wu C.S."/>
            <person name="Ke H.M."/>
            <person name="Chang L.Y."/>
            <person name="Hsu C.Y."/>
            <person name="Yang H.T."/>
            <person name="Sudianto E."/>
            <person name="Hsu M.H."/>
            <person name="Wu K.P."/>
            <person name="Wang L.N."/>
            <person name="Leebens-Mack J.H."/>
            <person name="Tsai I.J."/>
        </authorList>
    </citation>
    <scope>NUCLEOTIDE SEQUENCE [LARGE SCALE GENOMIC DNA]</scope>
    <source>
        <strain evidence="11">cv. Chaw 1501</strain>
        <tissue evidence="10">Young leaves</tissue>
    </source>
</reference>
<evidence type="ECO:0000256" key="4">
    <source>
        <dbReference type="ARBA" id="ARBA00022801"/>
    </source>
</evidence>
<evidence type="ECO:0000256" key="1">
    <source>
        <dbReference type="ARBA" id="ARBA00008455"/>
    </source>
</evidence>
<dbReference type="InterPro" id="IPR025661">
    <property type="entry name" value="Pept_asp_AS"/>
</dbReference>
<evidence type="ECO:0000313" key="10">
    <source>
        <dbReference type="EMBL" id="RWR77071.1"/>
    </source>
</evidence>
<keyword evidence="7" id="KW-1133">Transmembrane helix</keyword>
<evidence type="ECO:0000256" key="7">
    <source>
        <dbReference type="SAM" id="Phobius"/>
    </source>
</evidence>
<dbReference type="InterPro" id="IPR039417">
    <property type="entry name" value="Peptidase_C1A_papain-like"/>
</dbReference>
<feature type="domain" description="Peptidase C1A papain C-terminal" evidence="8">
    <location>
        <begin position="785"/>
        <end position="1002"/>
    </location>
</feature>
<keyword evidence="2" id="KW-0645">Protease</keyword>
<dbReference type="InterPro" id="IPR013201">
    <property type="entry name" value="Prot_inhib_I29"/>
</dbReference>
<name>A0A443NEW8_9MAGN</name>
<feature type="domain" description="Cathepsin propeptide inhibitor" evidence="9">
    <location>
        <begin position="376"/>
        <end position="430"/>
    </location>
</feature>
<accession>A0A443NEW8</accession>
<feature type="domain" description="Peptidase C1A papain C-terminal" evidence="8">
    <location>
        <begin position="458"/>
        <end position="676"/>
    </location>
</feature>
<evidence type="ECO:0000256" key="5">
    <source>
        <dbReference type="ARBA" id="ARBA00022807"/>
    </source>
</evidence>
<comment type="similarity">
    <text evidence="1">Belongs to the peptidase C1 family.</text>
</comment>
<dbReference type="EMBL" id="QPKB01000002">
    <property type="protein sequence ID" value="RWR77071.1"/>
    <property type="molecule type" value="Genomic_DNA"/>
</dbReference>
<evidence type="ECO:0000256" key="6">
    <source>
        <dbReference type="ARBA" id="ARBA00023157"/>
    </source>
</evidence>
<gene>
    <name evidence="10" type="ORF">CKAN_00554400</name>
</gene>
<keyword evidence="7" id="KW-0812">Transmembrane</keyword>
<dbReference type="FunFam" id="3.90.70.10:FF:000067">
    <property type="entry name" value="Senescence-specific cysteine protease"/>
    <property type="match status" value="1"/>
</dbReference>
<feature type="domain" description="Cathepsin propeptide inhibitor" evidence="9">
    <location>
        <begin position="1027"/>
        <end position="1084"/>
    </location>
</feature>
<keyword evidence="7" id="KW-0472">Membrane</keyword>
<evidence type="ECO:0000259" key="9">
    <source>
        <dbReference type="SMART" id="SM00848"/>
    </source>
</evidence>
<proteinExistence type="inferred from homology"/>
<dbReference type="SUPFAM" id="SSF54001">
    <property type="entry name" value="Cysteine proteinases"/>
    <property type="match status" value="4"/>
</dbReference>
<keyword evidence="11" id="KW-1185">Reference proteome</keyword>
<dbReference type="STRING" id="337451.A0A443NEW8"/>
<keyword evidence="6" id="KW-1015">Disulfide bond</keyword>
<evidence type="ECO:0000256" key="3">
    <source>
        <dbReference type="ARBA" id="ARBA00022729"/>
    </source>
</evidence>
<dbReference type="GO" id="GO:0006508">
    <property type="term" value="P:proteolysis"/>
    <property type="evidence" value="ECO:0007669"/>
    <property type="project" value="UniProtKB-KW"/>
</dbReference>
<feature type="domain" description="Cathepsin propeptide inhibitor" evidence="9">
    <location>
        <begin position="701"/>
        <end position="758"/>
    </location>
</feature>
<dbReference type="PROSITE" id="PS00640">
    <property type="entry name" value="THIOL_PROTEASE_ASN"/>
    <property type="match status" value="3"/>
</dbReference>
<feature type="transmembrane region" description="Helical" evidence="7">
    <location>
        <begin position="20"/>
        <end position="37"/>
    </location>
</feature>
<feature type="domain" description="Cathepsin propeptide inhibitor" evidence="9">
    <location>
        <begin position="50"/>
        <end position="107"/>
    </location>
</feature>
<keyword evidence="5" id="KW-0788">Thiol protease</keyword>
<evidence type="ECO:0000256" key="2">
    <source>
        <dbReference type="ARBA" id="ARBA00022670"/>
    </source>
</evidence>
<protein>
    <submittedName>
        <fullName evidence="10">Cysteine peptidase, asparagine active site-containing protein</fullName>
    </submittedName>
</protein>
<keyword evidence="3" id="KW-0732">Signal</keyword>
<dbReference type="InterPro" id="IPR025660">
    <property type="entry name" value="Pept_his_AS"/>
</dbReference>
<dbReference type="PANTHER" id="PTHR12411">
    <property type="entry name" value="CYSTEINE PROTEASE FAMILY C1-RELATED"/>
    <property type="match status" value="1"/>
</dbReference>
<dbReference type="SMART" id="SM00645">
    <property type="entry name" value="Pept_C1"/>
    <property type="match status" value="4"/>
</dbReference>
<dbReference type="InterPro" id="IPR038765">
    <property type="entry name" value="Papain-like_cys_pep_sf"/>
</dbReference>
<feature type="domain" description="Peptidase C1A papain C-terminal" evidence="8">
    <location>
        <begin position="1111"/>
        <end position="1307"/>
    </location>
</feature>
<dbReference type="CDD" id="cd02248">
    <property type="entry name" value="Peptidase_C1A"/>
    <property type="match status" value="4"/>
</dbReference>
<feature type="domain" description="Peptidase C1A papain C-terminal" evidence="8">
    <location>
        <begin position="134"/>
        <end position="351"/>
    </location>
</feature>
<dbReference type="InterPro" id="IPR013128">
    <property type="entry name" value="Peptidase_C1A"/>
</dbReference>
<dbReference type="Pfam" id="PF08246">
    <property type="entry name" value="Inhibitor_I29"/>
    <property type="match status" value="4"/>
</dbReference>
<dbReference type="PROSITE" id="PS00639">
    <property type="entry name" value="THIOL_PROTEASE_HIS"/>
    <property type="match status" value="3"/>
</dbReference>
<dbReference type="PRINTS" id="PR00705">
    <property type="entry name" value="PAPAIN"/>
</dbReference>
<sequence length="1308" mass="144726">MLYVYLLVYLSTDAMASKYQCFYVAFFILGILADQGLGRMLHETSMSELHEQWMVQYGRVYKDAAEKDHRFKIFKYNVERIESFNNAGDKSYKLSVNEFADLTNKEFTASRNGYRAFCRESKVTSFMYENVTAVPASMDWRKKGAVTPIKNQGQCGCCWAFSAVAAVEGITKLSTGKLLSLSEQELVDCDTSGVDQGCGGGLMDDAFIFIQHNQGLTTESNYPYVGTDDSCNTKESANHAAKITGHEDVPANSENALLKAVANQPVSVAIDASGFDFQFYSSGVFTGQCGTSLDHGVTAVGYGTTTDGTKYWLVKNSWGTGWGENGYIMMERDVDAKEDTMASKYQLFYMAFFILGIWAYQGLGRMLQETSKSDLHEQWMVQYGRVYKDAAEKEHRFRIFKDNSPSTINAGDKSYKLGVNEFADLTNEEFRASRNGYKHAHVRGSKSTSFMYENITAVPASMDWRKKGAVTPIKNQGQCGCCWAFSAVAAVEGITKLSTGKLLSLSEQELVDCDTNGVDQGCEGGLMDDAFLFIQHNQGLTTESNYPYVGTDDSCNTKKSANHAAKITGHEDVPANSEKALLKAVANQPVSVAIDASGSDFQFYSSGVFTGQCGTDLDHGVTAVGYGTTTDGIKYWLVKNSWGTGWGEEGYIMMERDVDAMEDAMASKYQYCCYVAFFILGILADQGLGRMLHETSMSELHEQWMVQYGRVYKDAAEKDHRFKIFKYNVERIESFNNAGDKSYKLSVNEFADLTNKEFTASRNGYRAFCRESKVTSFMYENVTAVPASMDWRKKGAVTPIKNQGQCGCCWAFSAVAAVEGITKLSTGKLLSLSEQELVDCDTSGVDQGCGGGLMDDAFLFIQHNQGLTTESNYPYVGTDDSCNTKKSANHAAKITGHEDVPANSENALLKAVASQPVSVAIDASGFDFQFYSSGVFTGQCGTSLDHGVTAVGYGTTTDGTKYWLVKNSWGTGWGENGYIMMERDVAAKEDTMASKYQLFYTAFFILGIWAYQGLGRMLQETSMSDLHEQWMAQYGRVYKDAAEKEHRFRIFKDNVEHIESFNNAGDKSYKLSVNEFADLTNKEFTASRNGYRAFCRESKVTSFMYENVTAVPASMDWRKKGAVTPIKNQGQCGCCWAFSAVAAVEGITKLSTGKLLSLSEQELVDCDTSGVDQGCGGGLMDDAFLFIQHNQGLTTESNYPYVGTDDSCNTKKSANHAAKITGHEDVPANSEKALWKAVANQPVSVAIDASGSDFQFYSSGVNVRTQSRSWCYRIWIWINYMDGTKYWLVKNSSTGWGEKWIHHDGKRC</sequence>
<dbReference type="FunFam" id="3.90.70.10:FF:000023">
    <property type="entry name" value="Senescence-specific cysteine protease SAG39"/>
    <property type="match status" value="3"/>
</dbReference>
<dbReference type="OrthoDB" id="1702813at2759"/>
<keyword evidence="4" id="KW-0378">Hydrolase</keyword>
<dbReference type="PROSITE" id="PS00139">
    <property type="entry name" value="THIOL_PROTEASE_CYS"/>
    <property type="match status" value="4"/>
</dbReference>
<dbReference type="SMART" id="SM00848">
    <property type="entry name" value="Inhibitor_I29"/>
    <property type="match status" value="4"/>
</dbReference>
<dbReference type="Proteomes" id="UP000283530">
    <property type="component" value="Unassembled WGS sequence"/>
</dbReference>
<dbReference type="Pfam" id="PF00112">
    <property type="entry name" value="Peptidase_C1"/>
    <property type="match status" value="4"/>
</dbReference>
<dbReference type="InterPro" id="IPR000668">
    <property type="entry name" value="Peptidase_C1A_C"/>
</dbReference>
<evidence type="ECO:0000313" key="11">
    <source>
        <dbReference type="Proteomes" id="UP000283530"/>
    </source>
</evidence>
<dbReference type="GO" id="GO:0008234">
    <property type="term" value="F:cysteine-type peptidase activity"/>
    <property type="evidence" value="ECO:0007669"/>
    <property type="project" value="UniProtKB-KW"/>
</dbReference>
<comment type="caution">
    <text evidence="10">The sequence shown here is derived from an EMBL/GenBank/DDBJ whole genome shotgun (WGS) entry which is preliminary data.</text>
</comment>
<organism evidence="10 11">
    <name type="scientific">Cinnamomum micranthum f. kanehirae</name>
    <dbReference type="NCBI Taxonomy" id="337451"/>
    <lineage>
        <taxon>Eukaryota</taxon>
        <taxon>Viridiplantae</taxon>
        <taxon>Streptophyta</taxon>
        <taxon>Embryophyta</taxon>
        <taxon>Tracheophyta</taxon>
        <taxon>Spermatophyta</taxon>
        <taxon>Magnoliopsida</taxon>
        <taxon>Magnoliidae</taxon>
        <taxon>Laurales</taxon>
        <taxon>Lauraceae</taxon>
        <taxon>Cinnamomum</taxon>
    </lineage>
</organism>
<evidence type="ECO:0000259" key="8">
    <source>
        <dbReference type="SMART" id="SM00645"/>
    </source>
</evidence>